<evidence type="ECO:0000256" key="1">
    <source>
        <dbReference type="SAM" id="SignalP"/>
    </source>
</evidence>
<dbReference type="GeneID" id="92793212"/>
<keyword evidence="1" id="KW-0732">Signal</keyword>
<comment type="caution">
    <text evidence="3">The sequence shown here is derived from an EMBL/GenBank/DDBJ whole genome shotgun (WGS) entry which is preliminary data.</text>
</comment>
<evidence type="ECO:0008006" key="5">
    <source>
        <dbReference type="Google" id="ProtNLM"/>
    </source>
</evidence>
<evidence type="ECO:0000313" key="2">
    <source>
        <dbReference type="EMBL" id="MBS4885014.1"/>
    </source>
</evidence>
<sequence>MRRKKFLFIIAMVFMLMLSGCGRSSTSEPITTTKFKSIMEENELEVTDKTDSAKDHSYQEIYVAVDEEKYSFEYYFMKNEKSATNVYKYAVDNLNKTYKENSSAKIAEEESNTQSVYDVTASDYYCKVIRKENTVLYVTAYSEYKENAEKLVKELGY</sequence>
<proteinExistence type="predicted"/>
<evidence type="ECO:0000313" key="4">
    <source>
        <dbReference type="Proteomes" id="UP000284868"/>
    </source>
</evidence>
<dbReference type="Proteomes" id="UP000284868">
    <property type="component" value="Unassembled WGS sequence"/>
</dbReference>
<feature type="chain" id="PRO_5044085651" description="DUF4358 domain-containing protein" evidence="1">
    <location>
        <begin position="25"/>
        <end position="157"/>
    </location>
</feature>
<evidence type="ECO:0000313" key="3">
    <source>
        <dbReference type="EMBL" id="RHM06046.1"/>
    </source>
</evidence>
<dbReference type="RefSeq" id="WP_004798974.1">
    <property type="nucleotide sequence ID" value="NZ_CABKNA010000005.1"/>
</dbReference>
<accession>A0A415P085</accession>
<reference evidence="3 4" key="1">
    <citation type="submission" date="2018-08" db="EMBL/GenBank/DDBJ databases">
        <title>A genome reference for cultivated species of the human gut microbiota.</title>
        <authorList>
            <person name="Zou Y."/>
            <person name="Xue W."/>
            <person name="Luo G."/>
        </authorList>
    </citation>
    <scope>NUCLEOTIDE SEQUENCE [LARGE SCALE GENOMIC DNA]</scope>
    <source>
        <strain evidence="3 4">AF35-6BH</strain>
    </source>
</reference>
<dbReference type="AlphaFoldDB" id="A0A415P085"/>
<dbReference type="PROSITE" id="PS51257">
    <property type="entry name" value="PROKAR_LIPOPROTEIN"/>
    <property type="match status" value="1"/>
</dbReference>
<gene>
    <name evidence="3" type="ORF">DWZ83_10065</name>
    <name evidence="2" type="ORF">KHZ85_09705</name>
</gene>
<dbReference type="Proteomes" id="UP000753219">
    <property type="component" value="Unassembled WGS sequence"/>
</dbReference>
<dbReference type="OrthoDB" id="3035425at2"/>
<name>A0A415P085_9FIRM</name>
<reference evidence="2" key="2">
    <citation type="submission" date="2021-02" db="EMBL/GenBank/DDBJ databases">
        <title>Infant gut strain persistence is associated with maternal origin, phylogeny, and functional potential including surface adhesion and iron acquisition.</title>
        <authorList>
            <person name="Lou Y.C."/>
        </authorList>
    </citation>
    <scope>NUCLEOTIDE SEQUENCE</scope>
    <source>
        <strain evidence="2">L3_108_103G1_dasL3_108_103G1_concoct_2</strain>
    </source>
</reference>
<protein>
    <recommendedName>
        <fullName evidence="5">DUF4358 domain-containing protein</fullName>
    </recommendedName>
</protein>
<organism evidence="3 4">
    <name type="scientific">Amedibacillus dolichus</name>
    <dbReference type="NCBI Taxonomy" id="31971"/>
    <lineage>
        <taxon>Bacteria</taxon>
        <taxon>Bacillati</taxon>
        <taxon>Bacillota</taxon>
        <taxon>Erysipelotrichia</taxon>
        <taxon>Erysipelotrichales</taxon>
        <taxon>Erysipelotrichaceae</taxon>
        <taxon>Amedibacillus</taxon>
    </lineage>
</organism>
<dbReference type="EMBL" id="JAGZMZ010000036">
    <property type="protein sequence ID" value="MBS4885014.1"/>
    <property type="molecule type" value="Genomic_DNA"/>
</dbReference>
<keyword evidence="4" id="KW-1185">Reference proteome</keyword>
<dbReference type="EMBL" id="QRPK01000091">
    <property type="protein sequence ID" value="RHM06046.1"/>
    <property type="molecule type" value="Genomic_DNA"/>
</dbReference>
<feature type="signal peptide" evidence="1">
    <location>
        <begin position="1"/>
        <end position="24"/>
    </location>
</feature>